<proteinExistence type="predicted"/>
<dbReference type="EMBL" id="CP003539">
    <property type="protein sequence ID" value="AFX99193.1"/>
    <property type="molecule type" value="Genomic_DNA"/>
</dbReference>
<evidence type="ECO:0000313" key="1">
    <source>
        <dbReference type="EMBL" id="AFX99193.1"/>
    </source>
</evidence>
<name>K7Z563_9PROT</name>
<evidence type="ECO:0000313" key="2">
    <source>
        <dbReference type="Proteomes" id="UP000010077"/>
    </source>
</evidence>
<keyword evidence="2" id="KW-1185">Reference proteome</keyword>
<dbReference type="Proteomes" id="UP000010077">
    <property type="component" value="Chromosome"/>
</dbReference>
<accession>K7Z563</accession>
<dbReference type="KEGG" id="thal:A1OE_1014"/>
<organism evidence="1 2">
    <name type="scientific">Candidatus Endolissoclinum faulkneri L2</name>
    <dbReference type="NCBI Taxonomy" id="1193729"/>
    <lineage>
        <taxon>Bacteria</taxon>
        <taxon>Pseudomonadati</taxon>
        <taxon>Pseudomonadota</taxon>
        <taxon>Alphaproteobacteria</taxon>
        <taxon>Rhodospirillales</taxon>
        <taxon>Rhodospirillaceae</taxon>
        <taxon>Candidatus Endolissoclinum</taxon>
    </lineage>
</organism>
<reference evidence="1 2" key="1">
    <citation type="journal article" date="2012" name="Proc. Natl. Acad. Sci. U.S.A.">
        <title>Genome streamlining and chemical defense in a coral reef symbiosis.</title>
        <authorList>
            <person name="Kwan J.C."/>
            <person name="Donia M.S."/>
            <person name="Han A.W."/>
            <person name="Hirose E."/>
            <person name="Haygood M.G."/>
            <person name="Schmidt E.W."/>
        </authorList>
    </citation>
    <scope>NUCLEOTIDE SEQUENCE [LARGE SCALE GENOMIC DNA]</scope>
    <source>
        <strain evidence="1 2">L2</strain>
    </source>
</reference>
<gene>
    <name evidence="1" type="ORF">A1OE_1014</name>
</gene>
<dbReference type="HOGENOM" id="CLU_3096819_0_0_5"/>
<sequence length="51" mass="5951">MLIGERLIQISVSNVRISQYTKLGILIIKYANYKQSFGFKKYKLLLLSLMI</sequence>
<dbReference type="AlphaFoldDB" id="K7Z563"/>
<protein>
    <submittedName>
        <fullName evidence="1">Uncharacterized protein</fullName>
    </submittedName>
</protein>